<keyword evidence="1" id="KW-0812">Transmembrane</keyword>
<sequence length="215" mass="24020">MHLRYWVYRRNLSNNPRSPFRSNEDIMQKAGCCISGFLGILFLGLAVMCLFSPEADKDGKLFLLFTGLFGLFEFICFIYCCIPWFCKYCCNSENEEVGDDARSSLLSSKEDVNQEVPGNQGIANYQACAGYPEVPSYQAGASYLGTPSYQAAPHSAEGVCFPGIPVFGPLANYEGVFAHQQIPIYQEDLVEPQLPPYSSKCIHHIKIPKSDIHVY</sequence>
<gene>
    <name evidence="2" type="ORF">HNY73_001965</name>
</gene>
<evidence type="ECO:0000313" key="3">
    <source>
        <dbReference type="Proteomes" id="UP000807504"/>
    </source>
</evidence>
<dbReference type="EMBL" id="JABXBU010000002">
    <property type="protein sequence ID" value="KAF8793936.1"/>
    <property type="molecule type" value="Genomic_DNA"/>
</dbReference>
<accession>A0A8T0FT45</accession>
<comment type="caution">
    <text evidence="2">The sequence shown here is derived from an EMBL/GenBank/DDBJ whole genome shotgun (WGS) entry which is preliminary data.</text>
</comment>
<keyword evidence="3" id="KW-1185">Reference proteome</keyword>
<organism evidence="2 3">
    <name type="scientific">Argiope bruennichi</name>
    <name type="common">Wasp spider</name>
    <name type="synonym">Aranea bruennichi</name>
    <dbReference type="NCBI Taxonomy" id="94029"/>
    <lineage>
        <taxon>Eukaryota</taxon>
        <taxon>Metazoa</taxon>
        <taxon>Ecdysozoa</taxon>
        <taxon>Arthropoda</taxon>
        <taxon>Chelicerata</taxon>
        <taxon>Arachnida</taxon>
        <taxon>Araneae</taxon>
        <taxon>Araneomorphae</taxon>
        <taxon>Entelegynae</taxon>
        <taxon>Araneoidea</taxon>
        <taxon>Araneidae</taxon>
        <taxon>Argiope</taxon>
    </lineage>
</organism>
<keyword evidence="1" id="KW-0472">Membrane</keyword>
<keyword evidence="1" id="KW-1133">Transmembrane helix</keyword>
<reference evidence="2" key="2">
    <citation type="submission" date="2020-06" db="EMBL/GenBank/DDBJ databases">
        <authorList>
            <person name="Sheffer M."/>
        </authorList>
    </citation>
    <scope>NUCLEOTIDE SEQUENCE</scope>
</reference>
<dbReference type="Proteomes" id="UP000807504">
    <property type="component" value="Unassembled WGS sequence"/>
</dbReference>
<feature type="transmembrane region" description="Helical" evidence="1">
    <location>
        <begin position="62"/>
        <end position="85"/>
    </location>
</feature>
<proteinExistence type="predicted"/>
<name>A0A8T0FT45_ARGBR</name>
<evidence type="ECO:0000256" key="1">
    <source>
        <dbReference type="SAM" id="Phobius"/>
    </source>
</evidence>
<feature type="transmembrane region" description="Helical" evidence="1">
    <location>
        <begin position="26"/>
        <end position="50"/>
    </location>
</feature>
<evidence type="ECO:0000313" key="2">
    <source>
        <dbReference type="EMBL" id="KAF8793936.1"/>
    </source>
</evidence>
<reference evidence="2" key="1">
    <citation type="journal article" date="2020" name="bioRxiv">
        <title>Chromosome-level reference genome of the European wasp spider Argiope bruennichi: a resource for studies on range expansion and evolutionary adaptation.</title>
        <authorList>
            <person name="Sheffer M.M."/>
            <person name="Hoppe A."/>
            <person name="Krehenwinkel H."/>
            <person name="Uhl G."/>
            <person name="Kuss A.W."/>
            <person name="Jensen L."/>
            <person name="Jensen C."/>
            <person name="Gillespie R.G."/>
            <person name="Hoff K.J."/>
            <person name="Prost S."/>
        </authorList>
    </citation>
    <scope>NUCLEOTIDE SEQUENCE</scope>
</reference>
<protein>
    <submittedName>
        <fullName evidence="2">Uncharacterized protein</fullName>
    </submittedName>
</protein>
<dbReference type="AlphaFoldDB" id="A0A8T0FT45"/>